<proteinExistence type="inferred from homology"/>
<name>A0A9E7KWR1_9LILI</name>
<accession>A0A9E7KWR1</accession>
<feature type="domain" description="NADPH-dependent FMN reductase-like" evidence="14">
    <location>
        <begin position="12"/>
        <end position="157"/>
    </location>
</feature>
<comment type="cofactor">
    <cofactor evidence="1">
        <name>FMN</name>
        <dbReference type="ChEBI" id="CHEBI:58210"/>
    </cofactor>
</comment>
<feature type="transmembrane region" description="Helical" evidence="13">
    <location>
        <begin position="405"/>
        <end position="426"/>
    </location>
</feature>
<evidence type="ECO:0000256" key="13">
    <source>
        <dbReference type="SAM" id="Phobius"/>
    </source>
</evidence>
<dbReference type="PANTHER" id="PTHR30543">
    <property type="entry name" value="CHROMATE REDUCTASE"/>
    <property type="match status" value="1"/>
</dbReference>
<dbReference type="EC" id="1.6.5.2" evidence="4"/>
<dbReference type="OrthoDB" id="68575at2759"/>
<evidence type="ECO:0000256" key="4">
    <source>
        <dbReference type="ARBA" id="ARBA00012648"/>
    </source>
</evidence>
<dbReference type="GO" id="GO:0005829">
    <property type="term" value="C:cytosol"/>
    <property type="evidence" value="ECO:0007669"/>
    <property type="project" value="TreeGrafter"/>
</dbReference>
<keyword evidence="6" id="KW-0288">FMN</keyword>
<dbReference type="SUPFAM" id="SSF52218">
    <property type="entry name" value="Flavoproteins"/>
    <property type="match status" value="1"/>
</dbReference>
<dbReference type="EMBL" id="CP097510">
    <property type="protein sequence ID" value="URE35077.1"/>
    <property type="molecule type" value="Genomic_DNA"/>
</dbReference>
<feature type="transmembrane region" description="Helical" evidence="13">
    <location>
        <begin position="374"/>
        <end position="393"/>
    </location>
</feature>
<keyword evidence="5" id="KW-0285">Flavoprotein</keyword>
<keyword evidence="13" id="KW-1133">Transmembrane helix</keyword>
<dbReference type="InterPro" id="IPR050712">
    <property type="entry name" value="NAD(P)H-dep_reductase"/>
</dbReference>
<evidence type="ECO:0000256" key="9">
    <source>
        <dbReference type="ARBA" id="ARBA00023027"/>
    </source>
</evidence>
<protein>
    <recommendedName>
        <fullName evidence="4">NAD(P)H dehydrogenase (quinone)</fullName>
        <ecNumber evidence="4">1.6.5.2</ecNumber>
    </recommendedName>
</protein>
<keyword evidence="7" id="KW-0521">NADP</keyword>
<evidence type="ECO:0000256" key="7">
    <source>
        <dbReference type="ARBA" id="ARBA00022857"/>
    </source>
</evidence>
<evidence type="ECO:0000256" key="3">
    <source>
        <dbReference type="ARBA" id="ARBA00011881"/>
    </source>
</evidence>
<dbReference type="Proteomes" id="UP001055439">
    <property type="component" value="Chromosome 8"/>
</dbReference>
<evidence type="ECO:0000256" key="5">
    <source>
        <dbReference type="ARBA" id="ARBA00022630"/>
    </source>
</evidence>
<evidence type="ECO:0000313" key="15">
    <source>
        <dbReference type="EMBL" id="URE35077.1"/>
    </source>
</evidence>
<comment type="function">
    <text evidence="12">The enzyme apparently serves as a quinone reductase in connection with conjugation reactions of hydroquinones involved in detoxification pathways.</text>
</comment>
<dbReference type="PANTHER" id="PTHR30543:SF21">
    <property type="entry name" value="NAD(P)H-DEPENDENT FMN REDUCTASE LOT6"/>
    <property type="match status" value="1"/>
</dbReference>
<dbReference type="GO" id="GO:0003955">
    <property type="term" value="F:NAD(P)H dehydrogenase (quinone) activity"/>
    <property type="evidence" value="ECO:0007669"/>
    <property type="project" value="UniProtKB-EC"/>
</dbReference>
<sequence>MEGAGLAMKPVIKVAALCGSLRRASFNRGLIRSAIQLCDESIEGMKIEYVDIAPLPFLNTDLEVDGKFPAPVEAFRQRIRGADAFLFASPEYNYSFTGPLKNAIDWASRAPNAWADKPAAIVSAGGNFGGGRSQYHLRQVGVFLDLHFINKPELFVQAFQPPSKFDSDGNLIDPEIRERLKQTQMGPNINLVSESSHDAGVILRKLGGFHVNSPFPNPWAGFIHVRFPNSGRAMANPMAAEPPHAGGSGLVLANNDTIRSFLVSTAKDVRHLPDELRDLASALSSHSTVPYRSLRSIWSALPPTDRPALRCLFAGAGFVFSSPKPREKSEDLKERLKKLAESAERREYQELVKDIAPKREAAEPFSSYKDQIGFGLHVVLIMFTGYLVGFAAFRALFNHSAALNAAGGILGMMSAVVGNCYSNLFIQFPSLDDMITTGMSFKDDDS</sequence>
<evidence type="ECO:0000256" key="11">
    <source>
        <dbReference type="ARBA" id="ARBA00048983"/>
    </source>
</evidence>
<dbReference type="Pfam" id="PF03358">
    <property type="entry name" value="FMN_red"/>
    <property type="match status" value="1"/>
</dbReference>
<keyword evidence="16" id="KW-1185">Reference proteome</keyword>
<evidence type="ECO:0000256" key="6">
    <source>
        <dbReference type="ARBA" id="ARBA00022643"/>
    </source>
</evidence>
<evidence type="ECO:0000256" key="1">
    <source>
        <dbReference type="ARBA" id="ARBA00001917"/>
    </source>
</evidence>
<evidence type="ECO:0000313" key="16">
    <source>
        <dbReference type="Proteomes" id="UP001055439"/>
    </source>
</evidence>
<gene>
    <name evidence="15" type="ORF">MUK42_07335</name>
</gene>
<evidence type="ECO:0000256" key="12">
    <source>
        <dbReference type="ARBA" id="ARBA00057099"/>
    </source>
</evidence>
<comment type="catalytic activity">
    <reaction evidence="11">
        <text>a quinone + NADPH + H(+) = a quinol + NADP(+)</text>
        <dbReference type="Rhea" id="RHEA:46164"/>
        <dbReference type="ChEBI" id="CHEBI:15378"/>
        <dbReference type="ChEBI" id="CHEBI:24646"/>
        <dbReference type="ChEBI" id="CHEBI:57783"/>
        <dbReference type="ChEBI" id="CHEBI:58349"/>
        <dbReference type="ChEBI" id="CHEBI:132124"/>
        <dbReference type="EC" id="1.6.5.2"/>
    </reaction>
</comment>
<keyword evidence="13" id="KW-0812">Transmembrane</keyword>
<evidence type="ECO:0000256" key="10">
    <source>
        <dbReference type="ARBA" id="ARBA00047678"/>
    </source>
</evidence>
<dbReference type="InterPro" id="IPR005025">
    <property type="entry name" value="FMN_Rdtase-like_dom"/>
</dbReference>
<evidence type="ECO:0000256" key="8">
    <source>
        <dbReference type="ARBA" id="ARBA00023002"/>
    </source>
</evidence>
<dbReference type="InterPro" id="IPR029039">
    <property type="entry name" value="Flavoprotein-like_sf"/>
</dbReference>
<comment type="catalytic activity">
    <reaction evidence="10">
        <text>a quinone + NADH + H(+) = a quinol + NAD(+)</text>
        <dbReference type="Rhea" id="RHEA:46160"/>
        <dbReference type="ChEBI" id="CHEBI:15378"/>
        <dbReference type="ChEBI" id="CHEBI:24646"/>
        <dbReference type="ChEBI" id="CHEBI:57540"/>
        <dbReference type="ChEBI" id="CHEBI:57945"/>
        <dbReference type="ChEBI" id="CHEBI:132124"/>
        <dbReference type="EC" id="1.6.5.2"/>
    </reaction>
</comment>
<keyword evidence="13" id="KW-0472">Membrane</keyword>
<evidence type="ECO:0000259" key="14">
    <source>
        <dbReference type="Pfam" id="PF03358"/>
    </source>
</evidence>
<keyword evidence="9" id="KW-0520">NAD</keyword>
<dbReference type="Gene3D" id="3.40.50.360">
    <property type="match status" value="1"/>
</dbReference>
<organism evidence="15 16">
    <name type="scientific">Musa troglodytarum</name>
    <name type="common">fe'i banana</name>
    <dbReference type="NCBI Taxonomy" id="320322"/>
    <lineage>
        <taxon>Eukaryota</taxon>
        <taxon>Viridiplantae</taxon>
        <taxon>Streptophyta</taxon>
        <taxon>Embryophyta</taxon>
        <taxon>Tracheophyta</taxon>
        <taxon>Spermatophyta</taxon>
        <taxon>Magnoliopsida</taxon>
        <taxon>Liliopsida</taxon>
        <taxon>Zingiberales</taxon>
        <taxon>Musaceae</taxon>
        <taxon>Musa</taxon>
    </lineage>
</organism>
<reference evidence="15" key="1">
    <citation type="submission" date="2022-05" db="EMBL/GenBank/DDBJ databases">
        <title>The Musa troglodytarum L. genome provides insights into the mechanism of non-climacteric behaviour and enrichment of carotenoids.</title>
        <authorList>
            <person name="Wang J."/>
        </authorList>
    </citation>
    <scope>NUCLEOTIDE SEQUENCE</scope>
    <source>
        <tissue evidence="15">Leaf</tissue>
    </source>
</reference>
<dbReference type="AlphaFoldDB" id="A0A9E7KWR1"/>
<comment type="similarity">
    <text evidence="2">Belongs to the SsuE family.</text>
</comment>
<keyword evidence="8" id="KW-0560">Oxidoreductase</keyword>
<dbReference type="FunFam" id="3.40.50.360:FF:000031">
    <property type="entry name" value="NADPH:quinone oxidoreductase"/>
    <property type="match status" value="1"/>
</dbReference>
<dbReference type="GO" id="GO:0010181">
    <property type="term" value="F:FMN binding"/>
    <property type="evidence" value="ECO:0007669"/>
    <property type="project" value="TreeGrafter"/>
</dbReference>
<evidence type="ECO:0000256" key="2">
    <source>
        <dbReference type="ARBA" id="ARBA00005990"/>
    </source>
</evidence>
<comment type="subunit">
    <text evidence="3">Homotetramer.</text>
</comment>